<dbReference type="AlphaFoldDB" id="A0A6P2KQS9"/>
<organism evidence="1 2">
    <name type="scientific">Burkholderia diffusa</name>
    <dbReference type="NCBI Taxonomy" id="488732"/>
    <lineage>
        <taxon>Bacteria</taxon>
        <taxon>Pseudomonadati</taxon>
        <taxon>Pseudomonadota</taxon>
        <taxon>Betaproteobacteria</taxon>
        <taxon>Burkholderiales</taxon>
        <taxon>Burkholderiaceae</taxon>
        <taxon>Burkholderia</taxon>
        <taxon>Burkholderia cepacia complex</taxon>
    </lineage>
</organism>
<protein>
    <submittedName>
        <fullName evidence="1">Uncharacterized protein</fullName>
    </submittedName>
</protein>
<proteinExistence type="predicted"/>
<keyword evidence="2" id="KW-1185">Reference proteome</keyword>
<sequence length="36" mass="4149">MQVFLGIRRFLRLGAQPEHDRLPMPPSKQFVAELIG</sequence>
<reference evidence="1 2" key="1">
    <citation type="submission" date="2019-09" db="EMBL/GenBank/DDBJ databases">
        <authorList>
            <person name="Depoorter E."/>
        </authorList>
    </citation>
    <scope>NUCLEOTIDE SEQUENCE [LARGE SCALE GENOMIC DNA]</scope>
    <source>
        <strain evidence="1">LMG 24065</strain>
    </source>
</reference>
<dbReference type="EMBL" id="CABVPN010000012">
    <property type="protein sequence ID" value="VWB60329.1"/>
    <property type="molecule type" value="Genomic_DNA"/>
</dbReference>
<name>A0A6P2KQS9_9BURK</name>
<evidence type="ECO:0000313" key="2">
    <source>
        <dbReference type="Proteomes" id="UP000494125"/>
    </source>
</evidence>
<accession>A0A6P2KQS9</accession>
<evidence type="ECO:0000313" key="1">
    <source>
        <dbReference type="EMBL" id="VWB60329.1"/>
    </source>
</evidence>
<gene>
    <name evidence="1" type="ORF">BDI24065_02812</name>
</gene>
<dbReference type="Proteomes" id="UP000494125">
    <property type="component" value="Unassembled WGS sequence"/>
</dbReference>